<sequence>MALLFHPILPYGLGGILLFGPLAIPISVQFPGCTPAGTLFSGFARFHRRSKLETQQEELCVGGTRVQRREASGGAARATGRRRQKSAGRRSDHGRLTTCGQAPGGRASDQEDREAARTGRGWREGGLRWGPYARLCRTVLLHAGRQESPRPRRPAPAPESAPRGFLLHACGPAWSTPPAFKSIPARDPQLPHCGCSRSPPPKAAPLPLSRPSKYRPCLTGIHLRQVPSLLLPPSHSRRK</sequence>
<evidence type="ECO:0000313" key="3">
    <source>
        <dbReference type="RefSeq" id="XP_008583401.1"/>
    </source>
</evidence>
<evidence type="ECO:0000256" key="1">
    <source>
        <dbReference type="SAM" id="MobiDB-lite"/>
    </source>
</evidence>
<reference evidence="3" key="1">
    <citation type="submission" date="2025-08" db="UniProtKB">
        <authorList>
            <consortium name="RefSeq"/>
        </authorList>
    </citation>
    <scope>IDENTIFICATION</scope>
</reference>
<feature type="compositionally biased region" description="Basic and acidic residues" evidence="1">
    <location>
        <begin position="108"/>
        <end position="123"/>
    </location>
</feature>
<organism evidence="2 3">
    <name type="scientific">Galeopterus variegatus</name>
    <name type="common">Malayan flying lemur</name>
    <name type="synonym">Cynocephalus variegatus</name>
    <dbReference type="NCBI Taxonomy" id="482537"/>
    <lineage>
        <taxon>Eukaryota</taxon>
        <taxon>Metazoa</taxon>
        <taxon>Chordata</taxon>
        <taxon>Craniata</taxon>
        <taxon>Vertebrata</taxon>
        <taxon>Euteleostomi</taxon>
        <taxon>Mammalia</taxon>
        <taxon>Eutheria</taxon>
        <taxon>Euarchontoglires</taxon>
        <taxon>Dermoptera</taxon>
        <taxon>Cynocephalidae</taxon>
        <taxon>Galeopterus</taxon>
    </lineage>
</organism>
<dbReference type="Proteomes" id="UP000694923">
    <property type="component" value="Unplaced"/>
</dbReference>
<dbReference type="GeneID" id="103600837"/>
<feature type="region of interest" description="Disordered" evidence="1">
    <location>
        <begin position="143"/>
        <end position="162"/>
    </location>
</feature>
<gene>
    <name evidence="3" type="primary">LOC103600837</name>
</gene>
<feature type="region of interest" description="Disordered" evidence="1">
    <location>
        <begin position="63"/>
        <end position="123"/>
    </location>
</feature>
<dbReference type="RefSeq" id="XP_008583401.1">
    <property type="nucleotide sequence ID" value="XM_008585179.1"/>
</dbReference>
<protein>
    <submittedName>
        <fullName evidence="3">Uncharacterized protein LOC103600837</fullName>
    </submittedName>
</protein>
<proteinExistence type="predicted"/>
<keyword evidence="2" id="KW-1185">Reference proteome</keyword>
<accession>A0ABM0RS10</accession>
<name>A0ABM0RS10_GALVR</name>
<feature type="compositionally biased region" description="Basic residues" evidence="1">
    <location>
        <begin position="79"/>
        <end position="88"/>
    </location>
</feature>
<evidence type="ECO:0000313" key="2">
    <source>
        <dbReference type="Proteomes" id="UP000694923"/>
    </source>
</evidence>